<dbReference type="PANTHER" id="PTHR14097:SF7">
    <property type="entry name" value="OXIDOREDUCTASE HTATIP2"/>
    <property type="match status" value="1"/>
</dbReference>
<evidence type="ECO:0000256" key="4">
    <source>
        <dbReference type="SAM" id="MobiDB-lite"/>
    </source>
</evidence>
<dbReference type="OMA" id="LGRTEWP"/>
<dbReference type="STRING" id="946362.F2UC84"/>
<evidence type="ECO:0000256" key="2">
    <source>
        <dbReference type="ARBA" id="ARBA00023128"/>
    </source>
</evidence>
<keyword evidence="5" id="KW-0812">Transmembrane</keyword>
<feature type="domain" description="NAD-dependent epimerase/dehydratase" evidence="6">
    <location>
        <begin position="16"/>
        <end position="124"/>
    </location>
</feature>
<gene>
    <name evidence="7" type="ORF">PTSG_06201</name>
</gene>
<feature type="transmembrane region" description="Helical" evidence="5">
    <location>
        <begin position="12"/>
        <end position="30"/>
    </location>
</feature>
<evidence type="ECO:0000313" key="7">
    <source>
        <dbReference type="EMBL" id="EGD74191.1"/>
    </source>
</evidence>
<accession>F2UC84</accession>
<dbReference type="InterPro" id="IPR001509">
    <property type="entry name" value="Epimerase_deHydtase"/>
</dbReference>
<dbReference type="FunCoup" id="F2UC84">
    <property type="interactions" value="725"/>
</dbReference>
<reference evidence="7" key="1">
    <citation type="submission" date="2009-08" db="EMBL/GenBank/DDBJ databases">
        <title>Annotation of Salpingoeca rosetta.</title>
        <authorList>
            <consortium name="The Broad Institute Genome Sequencing Platform"/>
            <person name="Russ C."/>
            <person name="Cuomo C."/>
            <person name="Burger G."/>
            <person name="Gray M.W."/>
            <person name="Holland P.W.H."/>
            <person name="King N."/>
            <person name="Lang F.B.F."/>
            <person name="Roger A.J."/>
            <person name="Ruiz-Trillo I."/>
            <person name="Young S.K."/>
            <person name="Zeng Q."/>
            <person name="Gargeya S."/>
            <person name="Alvarado L."/>
            <person name="Berlin A."/>
            <person name="Chapman S.B."/>
            <person name="Chen Z."/>
            <person name="Freedman E."/>
            <person name="Gellesch M."/>
            <person name="Goldberg J."/>
            <person name="Griggs A."/>
            <person name="Gujja S."/>
            <person name="Heilman E."/>
            <person name="Heiman D."/>
            <person name="Howarth C."/>
            <person name="Mehta T."/>
            <person name="Neiman D."/>
            <person name="Pearson M."/>
            <person name="Roberts A."/>
            <person name="Saif S."/>
            <person name="Shea T."/>
            <person name="Shenoy N."/>
            <person name="Sisk P."/>
            <person name="Stolte C."/>
            <person name="Sykes S."/>
            <person name="White J."/>
            <person name="Yandava C."/>
            <person name="Haas B."/>
            <person name="Nusbaum C."/>
            <person name="Birren B."/>
        </authorList>
    </citation>
    <scope>NUCLEOTIDE SEQUENCE [LARGE SCALE GENOMIC DNA]</scope>
    <source>
        <strain evidence="7">ATCC 50818</strain>
    </source>
</reference>
<proteinExistence type="predicted"/>
<evidence type="ECO:0000256" key="1">
    <source>
        <dbReference type="ARBA" id="ARBA00004370"/>
    </source>
</evidence>
<protein>
    <submittedName>
        <fullName evidence="7">NAD-dependent epimerase/dehydratase</fullName>
    </submittedName>
</protein>
<keyword evidence="3 5" id="KW-0472">Membrane</keyword>
<dbReference type="EMBL" id="GL832968">
    <property type="protein sequence ID" value="EGD74191.1"/>
    <property type="molecule type" value="Genomic_DNA"/>
</dbReference>
<dbReference type="GO" id="GO:0016020">
    <property type="term" value="C:membrane"/>
    <property type="evidence" value="ECO:0007669"/>
    <property type="project" value="UniProtKB-SubCell"/>
</dbReference>
<dbReference type="Gene3D" id="3.40.50.720">
    <property type="entry name" value="NAD(P)-binding Rossmann-like Domain"/>
    <property type="match status" value="1"/>
</dbReference>
<dbReference type="AlphaFoldDB" id="F2UC84"/>
<evidence type="ECO:0000256" key="3">
    <source>
        <dbReference type="ARBA" id="ARBA00023136"/>
    </source>
</evidence>
<dbReference type="RefSeq" id="XP_004993091.1">
    <property type="nucleotide sequence ID" value="XM_004993034.1"/>
</dbReference>
<dbReference type="PANTHER" id="PTHR14097">
    <property type="entry name" value="OXIDOREDUCTASE HTATIP2"/>
    <property type="match status" value="1"/>
</dbReference>
<sequence length="245" mass="26140">MTDDAAMSGDKKVVAVLVGATGLVGSMLLPKLLADARYSRIIAPTRRPLQLEGATEKLVNPVNADVVEALPKGEHVDHVYICTGTTRKKTPDLEKYTAIEVGLPDKCAQWAADAGASYLGVVSSMGANARSKFAYTRLKGEMEQLVLAKDVPNVSILEPSVIFGKRNESRTGESIAKGVMGFFAPLIPRNYRGIHADVIAERLHADAFANLGKRTVLSGDIPVPKETASSSSERKGSEKGGAQKH</sequence>
<dbReference type="eggNOG" id="KOG4039">
    <property type="taxonomic scope" value="Eukaryota"/>
</dbReference>
<feature type="region of interest" description="Disordered" evidence="4">
    <location>
        <begin position="219"/>
        <end position="245"/>
    </location>
</feature>
<name>F2UC84_SALR5</name>
<dbReference type="Proteomes" id="UP000007799">
    <property type="component" value="Unassembled WGS sequence"/>
</dbReference>
<dbReference type="OrthoDB" id="430436at2759"/>
<evidence type="ECO:0000256" key="5">
    <source>
        <dbReference type="SAM" id="Phobius"/>
    </source>
</evidence>
<organism evidence="8">
    <name type="scientific">Salpingoeca rosetta (strain ATCC 50818 / BSB-021)</name>
    <dbReference type="NCBI Taxonomy" id="946362"/>
    <lineage>
        <taxon>Eukaryota</taxon>
        <taxon>Choanoflagellata</taxon>
        <taxon>Craspedida</taxon>
        <taxon>Salpingoecidae</taxon>
        <taxon>Salpingoeca</taxon>
    </lineage>
</organism>
<dbReference type="GeneID" id="16073664"/>
<comment type="subcellular location">
    <subcellularLocation>
        <location evidence="1">Membrane</location>
    </subcellularLocation>
</comment>
<evidence type="ECO:0000313" key="8">
    <source>
        <dbReference type="Proteomes" id="UP000007799"/>
    </source>
</evidence>
<dbReference type="KEGG" id="sre:PTSG_06201"/>
<dbReference type="InParanoid" id="F2UC84"/>
<dbReference type="InterPro" id="IPR036291">
    <property type="entry name" value="NAD(P)-bd_dom_sf"/>
</dbReference>
<keyword evidence="5" id="KW-1133">Transmembrane helix</keyword>
<dbReference type="Pfam" id="PF01370">
    <property type="entry name" value="Epimerase"/>
    <property type="match status" value="1"/>
</dbReference>
<dbReference type="SUPFAM" id="SSF51735">
    <property type="entry name" value="NAD(P)-binding Rossmann-fold domains"/>
    <property type="match status" value="1"/>
</dbReference>
<keyword evidence="2" id="KW-0496">Mitochondrion</keyword>
<evidence type="ECO:0000259" key="6">
    <source>
        <dbReference type="Pfam" id="PF01370"/>
    </source>
</evidence>
<keyword evidence="8" id="KW-1185">Reference proteome</keyword>